<evidence type="ECO:0000256" key="5">
    <source>
        <dbReference type="ARBA" id="ARBA00023136"/>
    </source>
</evidence>
<keyword evidence="5 7" id="KW-0472">Membrane</keyword>
<feature type="region of interest" description="Disordered" evidence="8">
    <location>
        <begin position="228"/>
        <end position="267"/>
    </location>
</feature>
<organism evidence="11 12">
    <name type="scientific">Galendromus occidentalis</name>
    <name type="common">western predatory mite</name>
    <dbReference type="NCBI Taxonomy" id="34638"/>
    <lineage>
        <taxon>Eukaryota</taxon>
        <taxon>Metazoa</taxon>
        <taxon>Ecdysozoa</taxon>
        <taxon>Arthropoda</taxon>
        <taxon>Chelicerata</taxon>
        <taxon>Arachnida</taxon>
        <taxon>Acari</taxon>
        <taxon>Parasitiformes</taxon>
        <taxon>Mesostigmata</taxon>
        <taxon>Gamasina</taxon>
        <taxon>Phytoseioidea</taxon>
        <taxon>Phytoseiidae</taxon>
        <taxon>Typhlodrominae</taxon>
        <taxon>Galendromus</taxon>
    </lineage>
</organism>
<evidence type="ECO:0000256" key="4">
    <source>
        <dbReference type="ARBA" id="ARBA00022989"/>
    </source>
</evidence>
<dbReference type="KEGG" id="goe:100904424"/>
<feature type="transmembrane region" description="Helical" evidence="9">
    <location>
        <begin position="137"/>
        <end position="160"/>
    </location>
</feature>
<dbReference type="RefSeq" id="XP_003744686.1">
    <property type="nucleotide sequence ID" value="XM_003744638.2"/>
</dbReference>
<dbReference type="GO" id="GO:0030672">
    <property type="term" value="C:synaptic vesicle membrane"/>
    <property type="evidence" value="ECO:0007669"/>
    <property type="project" value="TreeGrafter"/>
</dbReference>
<proteinExistence type="inferred from homology"/>
<feature type="transmembrane region" description="Helical" evidence="9">
    <location>
        <begin position="202"/>
        <end position="222"/>
    </location>
</feature>
<evidence type="ECO:0000256" key="9">
    <source>
        <dbReference type="SAM" id="Phobius"/>
    </source>
</evidence>
<dbReference type="AlphaFoldDB" id="A0AAJ6QUS3"/>
<dbReference type="Pfam" id="PF01284">
    <property type="entry name" value="MARVEL"/>
    <property type="match status" value="1"/>
</dbReference>
<dbReference type="Proteomes" id="UP000694867">
    <property type="component" value="Unplaced"/>
</dbReference>
<evidence type="ECO:0000256" key="7">
    <source>
        <dbReference type="PROSITE-ProRule" id="PRU00581"/>
    </source>
</evidence>
<protein>
    <submittedName>
        <fullName evidence="12">Synaptophysin-like protein 1</fullName>
    </submittedName>
</protein>
<evidence type="ECO:0000259" key="10">
    <source>
        <dbReference type="PROSITE" id="PS51225"/>
    </source>
</evidence>
<dbReference type="PROSITE" id="PS51225">
    <property type="entry name" value="MARVEL"/>
    <property type="match status" value="1"/>
</dbReference>
<evidence type="ECO:0000313" key="12">
    <source>
        <dbReference type="RefSeq" id="XP_003744686.1"/>
    </source>
</evidence>
<evidence type="ECO:0000313" key="11">
    <source>
        <dbReference type="Proteomes" id="UP000694867"/>
    </source>
</evidence>
<evidence type="ECO:0000256" key="1">
    <source>
        <dbReference type="ARBA" id="ARBA00004141"/>
    </source>
</evidence>
<evidence type="ECO:0000256" key="6">
    <source>
        <dbReference type="ARBA" id="ARBA00023180"/>
    </source>
</evidence>
<feature type="compositionally biased region" description="Low complexity" evidence="8">
    <location>
        <begin position="236"/>
        <end position="251"/>
    </location>
</feature>
<accession>A0AAJ6QUS3</accession>
<keyword evidence="3 7" id="KW-0812">Transmembrane</keyword>
<keyword evidence="6" id="KW-0325">Glycoprotein</keyword>
<comment type="similarity">
    <text evidence="2">Belongs to the synaptophysin/synaptobrevin family.</text>
</comment>
<feature type="domain" description="MARVEL" evidence="10">
    <location>
        <begin position="21"/>
        <end position="226"/>
    </location>
</feature>
<evidence type="ECO:0000256" key="3">
    <source>
        <dbReference type="ARBA" id="ARBA00022692"/>
    </source>
</evidence>
<keyword evidence="11" id="KW-1185">Reference proteome</keyword>
<evidence type="ECO:0000256" key="8">
    <source>
        <dbReference type="SAM" id="MobiDB-lite"/>
    </source>
</evidence>
<dbReference type="PANTHER" id="PTHR10306">
    <property type="entry name" value="SYNAPTOPHYSIN"/>
    <property type="match status" value="1"/>
</dbReference>
<dbReference type="InterPro" id="IPR008253">
    <property type="entry name" value="Marvel"/>
</dbReference>
<gene>
    <name evidence="12" type="primary">LOC100904424</name>
</gene>
<sequence length="267" mass="29432">MERWRAHVANAVEMFTLDLRTLLEPRGFIRVLQVVFAILAFSIACSYKSSSDVTVKCGANSKTWTVESTYPFSPELLDFDPPEGCLDPRMIRVPSMACGVQGKAEFFVTVGVLSLFVCLVTLPVYLCKTEYYENNTWLPLLDFGVTAVMTSLWFVSSCVWSDAVSSIKRYSDPTSLAKLIPACTAGADCGPIHEAKYTSLNIAAILGFTNIILWAGSSWFVYKETSLHSQPPQETPNSPQRPRPASSNPPSQQAPPKPPTPTMTAQY</sequence>
<feature type="transmembrane region" description="Helical" evidence="9">
    <location>
        <begin position="106"/>
        <end position="125"/>
    </location>
</feature>
<reference evidence="12" key="1">
    <citation type="submission" date="2025-08" db="UniProtKB">
        <authorList>
            <consortium name="RefSeq"/>
        </authorList>
    </citation>
    <scope>IDENTIFICATION</scope>
</reference>
<comment type="subcellular location">
    <subcellularLocation>
        <location evidence="1">Membrane</location>
        <topology evidence="1">Multi-pass membrane protein</topology>
    </subcellularLocation>
</comment>
<dbReference type="GeneID" id="100904424"/>
<name>A0AAJ6QUS3_9ACAR</name>
<dbReference type="PRINTS" id="PR00220">
    <property type="entry name" value="SYNAPTOPHYSN"/>
</dbReference>
<dbReference type="InterPro" id="IPR001285">
    <property type="entry name" value="Synaptophysin/porin"/>
</dbReference>
<feature type="compositionally biased region" description="Pro residues" evidence="8">
    <location>
        <begin position="252"/>
        <end position="261"/>
    </location>
</feature>
<keyword evidence="4 9" id="KW-1133">Transmembrane helix</keyword>
<evidence type="ECO:0000256" key="2">
    <source>
        <dbReference type="ARBA" id="ARBA00006476"/>
    </source>
</evidence>
<dbReference type="PANTHER" id="PTHR10306:SF17">
    <property type="entry name" value="MARVEL DOMAIN-CONTAINING PROTEIN"/>
    <property type="match status" value="1"/>
</dbReference>